<evidence type="ECO:0008006" key="11">
    <source>
        <dbReference type="Google" id="ProtNLM"/>
    </source>
</evidence>
<evidence type="ECO:0000313" key="9">
    <source>
        <dbReference type="EMBL" id="EFG47886.1"/>
    </source>
</evidence>
<keyword evidence="5 8" id="KW-1133">Transmembrane helix</keyword>
<reference evidence="9 10" key="1">
    <citation type="submission" date="2010-04" db="EMBL/GenBank/DDBJ databases">
        <authorList>
            <person name="Qin X."/>
            <person name="Bachman B."/>
            <person name="Battles P."/>
            <person name="Bell A."/>
            <person name="Bess C."/>
            <person name="Bickham C."/>
            <person name="Chaboub L."/>
            <person name="Chen D."/>
            <person name="Coyle M."/>
            <person name="Deiros D.R."/>
            <person name="Dinh H."/>
            <person name="Forbes L."/>
            <person name="Fowler G."/>
            <person name="Francisco L."/>
            <person name="Fu Q."/>
            <person name="Gubbala S."/>
            <person name="Hale W."/>
            <person name="Han Y."/>
            <person name="Hemphill L."/>
            <person name="Highlander S.K."/>
            <person name="Hirani K."/>
            <person name="Hogues M."/>
            <person name="Jackson L."/>
            <person name="Jakkamsetti A."/>
            <person name="Javaid M."/>
            <person name="Jiang H."/>
            <person name="Korchina V."/>
            <person name="Kovar C."/>
            <person name="Lara F."/>
            <person name="Lee S."/>
            <person name="Mata R."/>
            <person name="Mathew T."/>
            <person name="Moen C."/>
            <person name="Morales K."/>
            <person name="Munidasa M."/>
            <person name="Nazareth L."/>
            <person name="Ngo R."/>
            <person name="Nguyen L."/>
            <person name="Okwuonu G."/>
            <person name="Ongeri F."/>
            <person name="Patil S."/>
            <person name="Petrosino J."/>
            <person name="Pham C."/>
            <person name="Pham P."/>
            <person name="Pu L.-L."/>
            <person name="Puazo M."/>
            <person name="Raj R."/>
            <person name="Reid J."/>
            <person name="Rouhana J."/>
            <person name="Saada N."/>
            <person name="Shang Y."/>
            <person name="Simmons D."/>
            <person name="Thornton R."/>
            <person name="Warren J."/>
            <person name="Weissenberger G."/>
            <person name="Zhang J."/>
            <person name="Zhang L."/>
            <person name="Zhou C."/>
            <person name="Zhu D."/>
            <person name="Muzny D."/>
            <person name="Worley K."/>
            <person name="Gibbs R."/>
        </authorList>
    </citation>
    <scope>NUCLEOTIDE SEQUENCE [LARGE SCALE GENOMIC DNA]</scope>
    <source>
        <strain evidence="9 10">ATCC 49030</strain>
    </source>
</reference>
<comment type="subcellular location">
    <subcellularLocation>
        <location evidence="1">Cell membrane</location>
        <topology evidence="1">Multi-pass membrane protein</topology>
    </subcellularLocation>
</comment>
<keyword evidence="4 8" id="KW-0812">Transmembrane</keyword>
<dbReference type="OrthoDB" id="3727474at2"/>
<evidence type="ECO:0000313" key="10">
    <source>
        <dbReference type="Proteomes" id="UP000005714"/>
    </source>
</evidence>
<dbReference type="EMBL" id="ADNU01000022">
    <property type="protein sequence ID" value="EFG47886.1"/>
    <property type="molecule type" value="Genomic_DNA"/>
</dbReference>
<keyword evidence="6 8" id="KW-0472">Membrane</keyword>
<gene>
    <name evidence="9" type="ORF">HMPREF0183_0779</name>
</gene>
<evidence type="ECO:0000256" key="8">
    <source>
        <dbReference type="SAM" id="Phobius"/>
    </source>
</evidence>
<comment type="caution">
    <text evidence="9">The sequence shown here is derived from an EMBL/GenBank/DDBJ whole genome shotgun (WGS) entry which is preliminary data.</text>
</comment>
<feature type="compositionally biased region" description="Polar residues" evidence="7">
    <location>
        <begin position="1"/>
        <end position="13"/>
    </location>
</feature>
<dbReference type="STRING" id="585530.HMPREF0183_0779"/>
<evidence type="ECO:0000256" key="3">
    <source>
        <dbReference type="ARBA" id="ARBA00022475"/>
    </source>
</evidence>
<comment type="similarity">
    <text evidence="2">Belongs to the DedA family.</text>
</comment>
<dbReference type="AlphaFoldDB" id="D4YLG9"/>
<evidence type="ECO:0000256" key="6">
    <source>
        <dbReference type="ARBA" id="ARBA00023136"/>
    </source>
</evidence>
<dbReference type="GO" id="GO:0005886">
    <property type="term" value="C:plasma membrane"/>
    <property type="evidence" value="ECO:0007669"/>
    <property type="project" value="UniProtKB-SubCell"/>
</dbReference>
<feature type="transmembrane region" description="Helical" evidence="8">
    <location>
        <begin position="51"/>
        <end position="69"/>
    </location>
</feature>
<protein>
    <recommendedName>
        <fullName evidence="11">SNARE-like domain protein</fullName>
    </recommendedName>
</protein>
<evidence type="ECO:0000256" key="1">
    <source>
        <dbReference type="ARBA" id="ARBA00004651"/>
    </source>
</evidence>
<feature type="region of interest" description="Disordered" evidence="7">
    <location>
        <begin position="1"/>
        <end position="40"/>
    </location>
</feature>
<name>D4YLG9_9MICO</name>
<evidence type="ECO:0000256" key="4">
    <source>
        <dbReference type="ARBA" id="ARBA00022692"/>
    </source>
</evidence>
<dbReference type="PANTHER" id="PTHR42709">
    <property type="entry name" value="ALKALINE PHOSPHATASE LIKE PROTEIN"/>
    <property type="match status" value="1"/>
</dbReference>
<accession>D4YLG9</accession>
<feature type="transmembrane region" description="Helical" evidence="8">
    <location>
        <begin position="188"/>
        <end position="213"/>
    </location>
</feature>
<feature type="compositionally biased region" description="Low complexity" evidence="7">
    <location>
        <begin position="14"/>
        <end position="26"/>
    </location>
</feature>
<feature type="transmembrane region" description="Helical" evidence="8">
    <location>
        <begin position="225"/>
        <end position="244"/>
    </location>
</feature>
<dbReference type="RefSeq" id="WP_005882946.1">
    <property type="nucleotide sequence ID" value="NZ_ADNU01000022.1"/>
</dbReference>
<organism evidence="9 10">
    <name type="scientific">Brevibacterium mcbrellneri ATCC 49030</name>
    <dbReference type="NCBI Taxonomy" id="585530"/>
    <lineage>
        <taxon>Bacteria</taxon>
        <taxon>Bacillati</taxon>
        <taxon>Actinomycetota</taxon>
        <taxon>Actinomycetes</taxon>
        <taxon>Micrococcales</taxon>
        <taxon>Brevibacteriaceae</taxon>
        <taxon>Brevibacterium</taxon>
    </lineage>
</organism>
<proteinExistence type="inferred from homology"/>
<keyword evidence="10" id="KW-1185">Reference proteome</keyword>
<feature type="transmembrane region" description="Helical" evidence="8">
    <location>
        <begin position="81"/>
        <end position="100"/>
    </location>
</feature>
<feature type="transmembrane region" description="Helical" evidence="8">
    <location>
        <begin position="106"/>
        <end position="126"/>
    </location>
</feature>
<keyword evidence="3" id="KW-1003">Cell membrane</keyword>
<dbReference type="Proteomes" id="UP000005714">
    <property type="component" value="Unassembled WGS sequence"/>
</dbReference>
<sequence>MTEPNNASPNEQPSSQSRAQADSQAQGTDPRPQSFKDLKPWEGEARTGDKVLLWFLFGVPAFYMVLLPLRPFLIAKIPTVLALITGARTVIAGAGAFAAVESRSLTLVILAGLFGMLKFDWLFWLAGKMWGEGVLRLYATTPAQRRQFEKIKRMPRWLLYLMLFFSRFPGVPGPIVALIAGWSRVRFLPYFLVTAAGALVMSIALATLGYVIGQPAVDVLKVVDKYAIFISFALIFGLVGWSSFRSNKKRQAS</sequence>
<dbReference type="PANTHER" id="PTHR42709:SF6">
    <property type="entry name" value="UNDECAPRENYL PHOSPHATE TRANSPORTER A"/>
    <property type="match status" value="1"/>
</dbReference>
<dbReference type="eggNOG" id="COG0586">
    <property type="taxonomic scope" value="Bacteria"/>
</dbReference>
<evidence type="ECO:0000256" key="5">
    <source>
        <dbReference type="ARBA" id="ARBA00022989"/>
    </source>
</evidence>
<evidence type="ECO:0000256" key="7">
    <source>
        <dbReference type="SAM" id="MobiDB-lite"/>
    </source>
</evidence>
<evidence type="ECO:0000256" key="2">
    <source>
        <dbReference type="ARBA" id="ARBA00010792"/>
    </source>
</evidence>
<dbReference type="InterPro" id="IPR051311">
    <property type="entry name" value="DedA_domain"/>
</dbReference>
<feature type="transmembrane region" description="Helical" evidence="8">
    <location>
        <begin position="157"/>
        <end position="182"/>
    </location>
</feature>